<evidence type="ECO:0000313" key="4">
    <source>
        <dbReference type="Proteomes" id="UP001140562"/>
    </source>
</evidence>
<feature type="compositionally biased region" description="Acidic residues" evidence="1">
    <location>
        <begin position="116"/>
        <end position="131"/>
    </location>
</feature>
<dbReference type="PROSITE" id="PS51154">
    <property type="entry name" value="MACRO"/>
    <property type="match status" value="2"/>
</dbReference>
<feature type="compositionally biased region" description="Polar residues" evidence="1">
    <location>
        <begin position="539"/>
        <end position="554"/>
    </location>
</feature>
<protein>
    <recommendedName>
        <fullName evidence="2">Macro domain-containing protein</fullName>
    </recommendedName>
</protein>
<sequence>MTAIRLTTASNVRSFQTLVKALVTCDARWKEQLDRDNLEDEFGRFRVWSGNLGALQKGHSSLDYRLRDSPLLSGNALKFLEELTNNLNEALAIISGARLPYEEQSKPDADGRSEEGSDDGFFSEDEDEDEDGGSKQELVMRYEEIVDIIDNLYKLSVRIRTPTIRSRSLKAASYQPKDPETGVDVLSAYALYDQQHTIELLRDLRQAHSNETESNDDYLVTRLAHGITLRRRHFKYWKRHRDKLSVSTVIEESVAQVERPVEQANAPHRDNTANPPLDQPLVVKIGETSTTEVRDKCPVCFLSADAEGMGDFANHVANHLERFAAFALPNSSEEEADGASSAASRGRSGSTASQDMGGMSLPSEESDENSDDGVPVKAQRKEDDESFADKSGSQIMSSHAQLSLESLQSVPDISHSRLDALMAEVATEQDNDPNDEEQPEVATADIETHMQHMEDFRTYLMSLPGAESVRFYKRYGSWRGHAIFSNDMQAARAVESFGFGMHPDLKIKQGTEGNRNHLKFSAPNTQETRWQGPARQLRSDTQNTETKSNDSSSIFYDDPEAKDGKVSKEEATLNYSIHKAGGLGLTEEARSKGRLKPGQAALTGGHNLPCTHVIHAARPHYGANKSMGQFNVLAECYRSALRVAQMYELKTVAFPCLGAGGCGFPPRVAARIALQEVREFLDFHQNFRFERLIFVVQSASDEKAYTDLFPVFFPPTHGDLEAARSSELSASRASLAAQVLEVRLQVQKVAEDLSAELSLFVPDFPKEVLQELQGIDIALVSIRGFLVGSRPLTHSLGDLSLLCSVMQTICGSITELTESAKVRPFSGGRGHKGLWDDYNYHQKMVYDHDLEEFLRDCQDFAQYLDDLLARNGVELDEMTPVRLRLDSFKARQRSQDIEGARDHLDEVLYAREFQRETYTETKDIVRMHQVPSVTQLYASSSLKEKSTMVQPSAAFNDRVCLIREDITKMEVAVMVNSTDVTFAGMGTLDRKVFNKGGSELREACMQLGVCKEGDVKTTEGYGLPAKHVLHVVPPEQWRKNSKDILRQIYREILYTAQWLRASSLAIPAIGTGMLNYPRRDCAALALEEVHRFLETAEPTNPLEKIILVAYSSNDDFVYKSLLPQYFPPVDRNVTRVLPVSHPFPKEKPALPETITAPKRTLFRSIGDAVRNLGSSRPGKQPVAHTWRAINTYEEHALIGFEAHARDCVICKGMEQLYQDKATLCDHGYPLAQTLLWYMNLGPDQLVYTRAVQIRQSVRLEVPEDMFPLSMTMLRLVEASLREEGREPFVSPNKAFSTELRVQIAQEEGSTGPTIYNAETARASVEVWSSSEQTWSPVSPSECIVFVRQGRLDVYEAHAPSTAQEPLLTFVLDAAAEITRPLHRYGLVIRGAKAAQFDNNEEIMLVSPSRADSESLLAMLHRANPAFPVSREDLETRSKGRLVPGADRSLVAGTSATTGSVKKRSPNSEQEQALDTKSIRDEKASPKRGLSPLQAKMQRLSEYASRFDTESPEQQSATIDQLGDFMDPTNELQLDKMGHGEDSSSADTLTAVEHQILHHLTEDLKSRPGSYIGKSAKDIAAALERPLDEITGATASLSKQHYIHNTINEVTWVISQPLENLPVLQDPSGLPRTLGAASETAKYASKVNLLMQQILSHLSKLDSKTPLKKGRTAIEIAEALGTYREAVELALDQLALQGKMHLAPDGETWNMPLPRQYVPPMEIETTIVNPPTADICDPAGSRGAAPSPLGFSLYPYDPDTRWTHLDVSDVAPEVLVSVEEEFHEEKDSLVVHRTLRRRSVEDLMRMTRELRSEKGETARARKGVSGHNWLSKDKERGDARDERDLHQTNLDRVLAGI</sequence>
<dbReference type="Proteomes" id="UP001140562">
    <property type="component" value="Unassembled WGS sequence"/>
</dbReference>
<dbReference type="Gene3D" id="3.40.220.10">
    <property type="entry name" value="Leucine Aminopeptidase, subunit E, domain 1"/>
    <property type="match status" value="2"/>
</dbReference>
<feature type="region of interest" description="Disordered" evidence="1">
    <location>
        <begin position="334"/>
        <end position="395"/>
    </location>
</feature>
<feature type="domain" description="Macro" evidence="2">
    <location>
        <begin position="946"/>
        <end position="1126"/>
    </location>
</feature>
<feature type="region of interest" description="Disordered" evidence="1">
    <location>
        <begin position="259"/>
        <end position="280"/>
    </location>
</feature>
<feature type="region of interest" description="Disordered" evidence="1">
    <location>
        <begin position="522"/>
        <end position="562"/>
    </location>
</feature>
<reference evidence="3" key="1">
    <citation type="submission" date="2022-10" db="EMBL/GenBank/DDBJ databases">
        <title>Tapping the CABI collections for fungal endophytes: first genome assemblies for Collariella, Neodidymelliopsis, Ascochyta clinopodiicola, Didymella pomorum, Didymosphaeria variabile, Neocosmospora piperis and Neocucurbitaria cava.</title>
        <authorList>
            <person name="Hill R."/>
        </authorList>
    </citation>
    <scope>NUCLEOTIDE SEQUENCE</scope>
    <source>
        <strain evidence="3">IMI 360193</strain>
    </source>
</reference>
<feature type="region of interest" description="Disordered" evidence="1">
    <location>
        <begin position="1430"/>
        <end position="1494"/>
    </location>
</feature>
<evidence type="ECO:0000259" key="2">
    <source>
        <dbReference type="PROSITE" id="PS51154"/>
    </source>
</evidence>
<dbReference type="Pfam" id="PF01661">
    <property type="entry name" value="Macro"/>
    <property type="match status" value="2"/>
</dbReference>
<evidence type="ECO:0000313" key="3">
    <source>
        <dbReference type="EMBL" id="KAJ4339544.1"/>
    </source>
</evidence>
<dbReference type="InterPro" id="IPR002589">
    <property type="entry name" value="Macro_dom"/>
</dbReference>
<feature type="compositionally biased region" description="Low complexity" evidence="1">
    <location>
        <begin position="338"/>
        <end position="353"/>
    </location>
</feature>
<dbReference type="PANTHER" id="PTHR11106">
    <property type="entry name" value="GANGLIOSIDE INDUCED DIFFERENTIATION ASSOCIATED PROTEIN 2-RELATED"/>
    <property type="match status" value="1"/>
</dbReference>
<keyword evidence="4" id="KW-1185">Reference proteome</keyword>
<gene>
    <name evidence="3" type="ORF">N0V87_003242</name>
</gene>
<dbReference type="PANTHER" id="PTHR11106:SF27">
    <property type="entry name" value="MACRO DOMAIN-CONTAINING PROTEIN"/>
    <property type="match status" value="1"/>
</dbReference>
<feature type="region of interest" description="Disordered" evidence="1">
    <location>
        <begin position="102"/>
        <end position="135"/>
    </location>
</feature>
<dbReference type="Pfam" id="PF26118">
    <property type="entry name" value="DUF8035"/>
    <property type="match status" value="1"/>
</dbReference>
<evidence type="ECO:0000256" key="1">
    <source>
        <dbReference type="SAM" id="MobiDB-lite"/>
    </source>
</evidence>
<feature type="region of interest" description="Disordered" evidence="1">
    <location>
        <begin position="1810"/>
        <end position="1843"/>
    </location>
</feature>
<feature type="compositionally biased region" description="Basic and acidic residues" evidence="1">
    <location>
        <begin position="102"/>
        <end position="115"/>
    </location>
</feature>
<dbReference type="InterPro" id="IPR056223">
    <property type="entry name" value="PH_24"/>
</dbReference>
<feature type="compositionally biased region" description="Basic and acidic residues" evidence="1">
    <location>
        <begin position="1829"/>
        <end position="1843"/>
    </location>
</feature>
<dbReference type="EMBL" id="JAPEUV010000022">
    <property type="protein sequence ID" value="KAJ4339544.1"/>
    <property type="molecule type" value="Genomic_DNA"/>
</dbReference>
<name>A0A9W8X2S1_9PLEO</name>
<dbReference type="OrthoDB" id="6133115at2759"/>
<organism evidence="3 4">
    <name type="scientific">Didymella glomerata</name>
    <dbReference type="NCBI Taxonomy" id="749621"/>
    <lineage>
        <taxon>Eukaryota</taxon>
        <taxon>Fungi</taxon>
        <taxon>Dikarya</taxon>
        <taxon>Ascomycota</taxon>
        <taxon>Pezizomycotina</taxon>
        <taxon>Dothideomycetes</taxon>
        <taxon>Pleosporomycetidae</taxon>
        <taxon>Pleosporales</taxon>
        <taxon>Pleosporineae</taxon>
        <taxon>Didymellaceae</taxon>
        <taxon>Didymella</taxon>
    </lineage>
</organism>
<accession>A0A9W8X2S1</accession>
<proteinExistence type="predicted"/>
<feature type="domain" description="Macro" evidence="2">
    <location>
        <begin position="514"/>
        <end position="713"/>
    </location>
</feature>
<dbReference type="SUPFAM" id="SSF52949">
    <property type="entry name" value="Macro domain-like"/>
    <property type="match status" value="2"/>
</dbReference>
<dbReference type="SMART" id="SM00506">
    <property type="entry name" value="A1pp"/>
    <property type="match status" value="2"/>
</dbReference>
<comment type="caution">
    <text evidence="3">The sequence shown here is derived from an EMBL/GenBank/DDBJ whole genome shotgun (WGS) entry which is preliminary data.</text>
</comment>
<dbReference type="InterPro" id="IPR058348">
    <property type="entry name" value="DUF8035"/>
</dbReference>
<dbReference type="Pfam" id="PF24345">
    <property type="entry name" value="PH_24"/>
    <property type="match status" value="1"/>
</dbReference>
<dbReference type="InterPro" id="IPR043472">
    <property type="entry name" value="Macro_dom-like"/>
</dbReference>